<evidence type="ECO:0000259" key="8">
    <source>
        <dbReference type="Pfam" id="PF08353"/>
    </source>
</evidence>
<dbReference type="GO" id="GO:0140282">
    <property type="term" value="F:carbon-nitrogen ligase activity on lipid II"/>
    <property type="evidence" value="ECO:0007669"/>
    <property type="project" value="UniProtKB-UniRule"/>
</dbReference>
<keyword evidence="5" id="KW-0573">Peptidoglycan synthesis</keyword>
<keyword evidence="3 5" id="KW-0547">Nucleotide-binding</keyword>
<dbReference type="SUPFAM" id="SSF53623">
    <property type="entry name" value="MurD-like peptide ligases, catalytic domain"/>
    <property type="match status" value="1"/>
</dbReference>
<comment type="function">
    <text evidence="5">The lipid II isoglutaminyl synthase complex catalyzes the formation of alpha-D-isoglutamine in the cell wall lipid II stem peptide. The MurT subunit catalyzes the ATP-dependent amidation of D-glutamate residue of lipid II, converting it to an isoglutamine residue.</text>
</comment>
<feature type="binding site" evidence="5">
    <location>
        <position position="208"/>
    </location>
    <ligand>
        <name>Zn(2+)</name>
        <dbReference type="ChEBI" id="CHEBI:29105"/>
    </ligand>
</feature>
<dbReference type="KEGG" id="tae:TepiRe1_0789"/>
<evidence type="ECO:0000256" key="6">
    <source>
        <dbReference type="SAM" id="SignalP"/>
    </source>
</evidence>
<keyword evidence="6" id="KW-0732">Signal</keyword>
<feature type="active site" evidence="5">
    <location>
        <position position="361"/>
    </location>
</feature>
<dbReference type="InterPro" id="IPR043703">
    <property type="entry name" value="Lipid_II_synth_MurT"/>
</dbReference>
<comment type="catalytic activity">
    <reaction evidence="5">
        <text>beta-D-GlcNAc-(1-&gt;4)-Mur2Ac(oyl-L-Ala-gamma-D-Glu-L-Lys-D-Ala-D-Ala)-di-trans,octa-cis-undecaprenyl diphosphate + ATP = beta-D-GlcNAc-(1-&gt;4)-Mur2Ac(oyl-L-Ala-gamma-D-O-P-Glu-L-Lys-D-Ala-D-Ala)-di-trans,octa-cis-undecaprenyl diphosphate + ADP</text>
        <dbReference type="Rhea" id="RHEA:59488"/>
        <dbReference type="ChEBI" id="CHEBI:30616"/>
        <dbReference type="ChEBI" id="CHEBI:60033"/>
        <dbReference type="ChEBI" id="CHEBI:143132"/>
        <dbReference type="ChEBI" id="CHEBI:456216"/>
    </reaction>
</comment>
<dbReference type="Pfam" id="PF08245">
    <property type="entry name" value="Mur_ligase_M"/>
    <property type="match status" value="1"/>
</dbReference>
<dbReference type="PATRIC" id="fig|1209989.3.peg.872"/>
<gene>
    <name evidence="5" type="primary">murT</name>
    <name evidence="9" type="ordered locus">TEPIRE1_0789</name>
</gene>
<dbReference type="GO" id="GO:0004326">
    <property type="term" value="F:tetrahydrofolylpolyglutamate synthase activity"/>
    <property type="evidence" value="ECO:0007669"/>
    <property type="project" value="InterPro"/>
</dbReference>
<organism evidence="9 10">
    <name type="scientific">Tepidanaerobacter acetatoxydans (strain DSM 21804 / JCM 16047 / Re1)</name>
    <dbReference type="NCBI Taxonomy" id="1209989"/>
    <lineage>
        <taxon>Bacteria</taxon>
        <taxon>Bacillati</taxon>
        <taxon>Bacillota</taxon>
        <taxon>Clostridia</taxon>
        <taxon>Thermosediminibacterales</taxon>
        <taxon>Tepidanaerobacteraceae</taxon>
        <taxon>Tepidanaerobacter</taxon>
    </lineage>
</organism>
<accession>F4LWL4</accession>
<dbReference type="KEGG" id="tep:TepRe1_0729"/>
<feature type="binding site" evidence="5">
    <location>
        <position position="233"/>
    </location>
    <ligand>
        <name>Zn(2+)</name>
        <dbReference type="ChEBI" id="CHEBI:29105"/>
    </ligand>
</feature>
<dbReference type="EMBL" id="HF563609">
    <property type="protein sequence ID" value="CCP25494.1"/>
    <property type="molecule type" value="Genomic_DNA"/>
</dbReference>
<feature type="chain" id="PRO_5003311228" description="Lipid II isoglutaminyl synthase (glutamine-hydrolyzing) subunit MurT" evidence="6">
    <location>
        <begin position="18"/>
        <end position="460"/>
    </location>
</feature>
<dbReference type="STRING" id="1209989.TepRe1_0729"/>
<dbReference type="HAMAP" id="MF_02214">
    <property type="entry name" value="Lipid_II_synth_MurT"/>
    <property type="match status" value="1"/>
</dbReference>
<feature type="domain" description="Mur ligase central" evidence="7">
    <location>
        <begin position="54"/>
        <end position="194"/>
    </location>
</feature>
<evidence type="ECO:0000256" key="5">
    <source>
        <dbReference type="HAMAP-Rule" id="MF_02214"/>
    </source>
</evidence>
<dbReference type="InterPro" id="IPR013221">
    <property type="entry name" value="Mur_ligase_cen"/>
</dbReference>
<keyword evidence="10" id="KW-1185">Reference proteome</keyword>
<comment type="catalytic activity">
    <reaction evidence="5">
        <text>beta-D-GlcNAc-(1-&gt;4)-Mur2Ac(oyl-L-Ala-gamma-D-Glu-L-Lys-D-Ala-D-Ala)-di-trans,octa-cis-undecaprenyl diphosphate + L-glutamine + ATP + H2O = beta-D-GlcNAc-(1-&gt;4)-Mur2Ac(oyl-L-Ala-D-isoglutaminyl-L-Lys-D-Ala-D-Ala)-di-trans,octa-cis-undecaprenyl diphosphate + L-glutamate + ADP + phosphate + H(+)</text>
        <dbReference type="Rhea" id="RHEA:57928"/>
        <dbReference type="ChEBI" id="CHEBI:15377"/>
        <dbReference type="ChEBI" id="CHEBI:15378"/>
        <dbReference type="ChEBI" id="CHEBI:29985"/>
        <dbReference type="ChEBI" id="CHEBI:30616"/>
        <dbReference type="ChEBI" id="CHEBI:43474"/>
        <dbReference type="ChEBI" id="CHEBI:58359"/>
        <dbReference type="ChEBI" id="CHEBI:60033"/>
        <dbReference type="ChEBI" id="CHEBI:62233"/>
        <dbReference type="ChEBI" id="CHEBI:456216"/>
        <dbReference type="EC" id="6.3.5.13"/>
    </reaction>
</comment>
<dbReference type="InterPro" id="IPR018109">
    <property type="entry name" value="Folylpolyglutamate_synth_CS"/>
</dbReference>
<dbReference type="PANTHER" id="PTHR23135:SF7">
    <property type="entry name" value="LIPID II ISOGLUTAMINYL SYNTHASE (GLUTAMINE-HYDROLYZING) SUBUNIT MURT"/>
    <property type="match status" value="1"/>
</dbReference>
<feature type="binding site" evidence="5">
    <location>
        <position position="230"/>
    </location>
    <ligand>
        <name>Zn(2+)</name>
        <dbReference type="ChEBI" id="CHEBI:29105"/>
    </ligand>
</feature>
<dbReference type="EC" id="6.3.5.13" evidence="5"/>
<dbReference type="OrthoDB" id="9803907at2"/>
<protein>
    <recommendedName>
        <fullName evidence="5">Lipid II isoglutaminyl synthase (glutamine-hydrolyzing) subunit MurT</fullName>
        <ecNumber evidence="5">6.3.5.13</ecNumber>
    </recommendedName>
</protein>
<feature type="signal peptide" evidence="6">
    <location>
        <begin position="1"/>
        <end position="17"/>
    </location>
</feature>
<dbReference type="eggNOG" id="COG0769">
    <property type="taxonomic scope" value="Bacteria"/>
</dbReference>
<feature type="domain" description="Lipid II isoglutaminyl synthase (glutamine-hydrolyzing) subunit MurT C-terminal" evidence="8">
    <location>
        <begin position="325"/>
        <end position="436"/>
    </location>
</feature>
<dbReference type="RefSeq" id="WP_013777839.1">
    <property type="nucleotide sequence ID" value="NC_015519.1"/>
</dbReference>
<dbReference type="GO" id="GO:0005524">
    <property type="term" value="F:ATP binding"/>
    <property type="evidence" value="ECO:0007669"/>
    <property type="project" value="UniProtKB-UniRule"/>
</dbReference>
<keyword evidence="5" id="KW-0961">Cell wall biogenesis/degradation</keyword>
<comment type="pathway">
    <text evidence="1 5">Cell wall biogenesis; peptidoglycan biosynthesis.</text>
</comment>
<evidence type="ECO:0000313" key="10">
    <source>
        <dbReference type="Proteomes" id="UP000010802"/>
    </source>
</evidence>
<name>F4LWL4_TEPAE</name>
<dbReference type="GO" id="GO:0008360">
    <property type="term" value="P:regulation of cell shape"/>
    <property type="evidence" value="ECO:0007669"/>
    <property type="project" value="UniProtKB-KW"/>
</dbReference>
<dbReference type="UniPathway" id="UPA00219"/>
<dbReference type="PROSITE" id="PS01011">
    <property type="entry name" value="FOLYLPOLYGLU_SYNT_1"/>
    <property type="match status" value="1"/>
</dbReference>
<evidence type="ECO:0000256" key="2">
    <source>
        <dbReference type="ARBA" id="ARBA00022598"/>
    </source>
</evidence>
<evidence type="ECO:0000259" key="7">
    <source>
        <dbReference type="Pfam" id="PF08245"/>
    </source>
</evidence>
<dbReference type="GO" id="GO:0009252">
    <property type="term" value="P:peptidoglycan biosynthetic process"/>
    <property type="evidence" value="ECO:0007669"/>
    <property type="project" value="UniProtKB-UniRule"/>
</dbReference>
<dbReference type="AlphaFoldDB" id="F4LWL4"/>
<comment type="catalytic activity">
    <reaction evidence="5">
        <text>beta-D-GlcNAc-(1-&gt;4)-Mur2Ac(oyl-L-Ala-gamma-D-O-P-Glu-L-Lys-D-Ala-D-Ala)-di-trans,octa-cis-undecaprenyl diphosphate + NH4(+) = beta-D-GlcNAc-(1-&gt;4)-Mur2Ac(oyl-L-Ala-D-isoglutaminyl-L-Lys-D-Ala-D-Ala)-di-trans,octa-cis-undecaprenyl diphosphate + phosphate + H(+)</text>
        <dbReference type="Rhea" id="RHEA:57932"/>
        <dbReference type="ChEBI" id="CHEBI:15378"/>
        <dbReference type="ChEBI" id="CHEBI:28938"/>
        <dbReference type="ChEBI" id="CHEBI:43474"/>
        <dbReference type="ChEBI" id="CHEBI:62233"/>
        <dbReference type="ChEBI" id="CHEBI:143132"/>
    </reaction>
</comment>
<dbReference type="GO" id="GO:0071555">
    <property type="term" value="P:cell wall organization"/>
    <property type="evidence" value="ECO:0007669"/>
    <property type="project" value="UniProtKB-KW"/>
</dbReference>
<feature type="binding site" evidence="5">
    <location>
        <position position="211"/>
    </location>
    <ligand>
        <name>Zn(2+)</name>
        <dbReference type="ChEBI" id="CHEBI:29105"/>
    </ligand>
</feature>
<proteinExistence type="inferred from homology"/>
<reference evidence="10" key="1">
    <citation type="journal article" date="2013" name="Genome Announc.">
        <title>First genome sequence of a syntrophic acetate-oxidizing bacterium, Tepidanaerobacter acetatoxydans strain Re1.</title>
        <authorList>
            <person name="Manzoor S."/>
            <person name="Bongcam-Rudloff E."/>
            <person name="Schnurer A."/>
            <person name="Muller B."/>
        </authorList>
    </citation>
    <scope>NUCLEOTIDE SEQUENCE [LARGE SCALE GENOMIC DNA]</scope>
    <source>
        <strain evidence="10">Re1</strain>
    </source>
</reference>
<comment type="similarity">
    <text evidence="5">Belongs to the MurCDEF family. MurT subfamily.</text>
</comment>
<dbReference type="Pfam" id="PF08353">
    <property type="entry name" value="MurT_C"/>
    <property type="match status" value="1"/>
</dbReference>
<dbReference type="InterPro" id="IPR036565">
    <property type="entry name" value="Mur-like_cat_sf"/>
</dbReference>
<accession>L0RZ45</accession>
<dbReference type="GO" id="GO:0008270">
    <property type="term" value="F:zinc ion binding"/>
    <property type="evidence" value="ECO:0007669"/>
    <property type="project" value="UniProtKB-UniRule"/>
</dbReference>
<dbReference type="Gene3D" id="3.40.1190.10">
    <property type="entry name" value="Mur-like, catalytic domain"/>
    <property type="match status" value="1"/>
</dbReference>
<evidence type="ECO:0000256" key="3">
    <source>
        <dbReference type="ARBA" id="ARBA00022741"/>
    </source>
</evidence>
<keyword evidence="5" id="KW-0479">Metal-binding</keyword>
<evidence type="ECO:0000256" key="1">
    <source>
        <dbReference type="ARBA" id="ARBA00004752"/>
    </source>
</evidence>
<dbReference type="Proteomes" id="UP000010802">
    <property type="component" value="Chromosome"/>
</dbReference>
<dbReference type="InterPro" id="IPR013564">
    <property type="entry name" value="MurT_C"/>
</dbReference>
<evidence type="ECO:0000256" key="4">
    <source>
        <dbReference type="ARBA" id="ARBA00022840"/>
    </source>
</evidence>
<dbReference type="PANTHER" id="PTHR23135">
    <property type="entry name" value="MUR LIGASE FAMILY MEMBER"/>
    <property type="match status" value="1"/>
</dbReference>
<comment type="subunit">
    <text evidence="5">Forms a heterodimer with GatD.</text>
</comment>
<dbReference type="HOGENOM" id="CLU_041534_0_0_9"/>
<evidence type="ECO:0000313" key="9">
    <source>
        <dbReference type="EMBL" id="CCP25494.1"/>
    </source>
</evidence>
<keyword evidence="4 5" id="KW-0067">ATP-binding</keyword>
<keyword evidence="5" id="KW-0862">Zinc</keyword>
<keyword evidence="2 5" id="KW-0436">Ligase</keyword>
<keyword evidence="5" id="KW-0133">Cell shape</keyword>
<sequence length="460" mass="51437">MRRILAVIAAKMTSALAKLTGHQGTNIGGELALRLCPDILTWFGSKVKDKIIFVTGTNGKTSTNNMIYSIIRQSGHSCVCNQLGANMNSGLISAFINSSTLGSFEWDYACLEVDEASLPKVMAHIKPHIIVFTNIFVDQLDRHGEMDVLLDKIKTAIKTSEDTVLLINADDPALVSLGDGLPHMKYYYGVETETDMGSKGLARDAVFCKKCGNRLHYNYCYYGQLGHYTCQKCGFTRPVPDFRAFIEDKSGKRKLIVWGKDKDFIVETDININDTYSIYNTLAAASCGALAGNTPETVLKGIETYRPQVGRMEKFYIQKPITLNLAKNPIGFNESMKVVSRDSSLKTVAIGINDLPQDGRDVSWLWDTNFEILQEVDETIYCYILFGQRRYDVALRLKYAGVEPEKLIIAENLEDVVDGIVKSESDAGYILLNYSLLFDIQKILKERNEDNETYHVPSVS</sequence>